<sequence>MAVDDESTDAEHQVGSFSANLASRHFFADPQGNIPQSPYLTDDMYVFLFLCWFVSRLSLFGAQHRPTSLEVCTQVHDDNFIQV</sequence>
<dbReference type="Proteomes" id="UP000034137">
    <property type="component" value="Unassembled WGS sequence"/>
</dbReference>
<organism evidence="1 2">
    <name type="scientific">Candidatus Falkowbacteria bacterium GW2011_GWF2_39_8</name>
    <dbReference type="NCBI Taxonomy" id="1618642"/>
    <lineage>
        <taxon>Bacteria</taxon>
        <taxon>Candidatus Falkowiibacteriota</taxon>
    </lineage>
</organism>
<accession>A0A0G0PUE8</accession>
<evidence type="ECO:0000313" key="2">
    <source>
        <dbReference type="Proteomes" id="UP000034137"/>
    </source>
</evidence>
<dbReference type="EMBL" id="LBXO01000050">
    <property type="protein sequence ID" value="KKR31789.1"/>
    <property type="molecule type" value="Genomic_DNA"/>
</dbReference>
<reference evidence="1 2" key="1">
    <citation type="journal article" date="2015" name="Nature">
        <title>rRNA introns, odd ribosomes, and small enigmatic genomes across a large radiation of phyla.</title>
        <authorList>
            <person name="Brown C.T."/>
            <person name="Hug L.A."/>
            <person name="Thomas B.C."/>
            <person name="Sharon I."/>
            <person name="Castelle C.J."/>
            <person name="Singh A."/>
            <person name="Wilkins M.J."/>
            <person name="Williams K.H."/>
            <person name="Banfield J.F."/>
        </authorList>
    </citation>
    <scope>NUCLEOTIDE SEQUENCE [LARGE SCALE GENOMIC DNA]</scope>
</reference>
<gene>
    <name evidence="1" type="ORF">UT64_C0050G0002</name>
</gene>
<name>A0A0G0PUE8_9BACT</name>
<evidence type="ECO:0000313" key="1">
    <source>
        <dbReference type="EMBL" id="KKR31789.1"/>
    </source>
</evidence>
<protein>
    <submittedName>
        <fullName evidence="1">Uncharacterized protein</fullName>
    </submittedName>
</protein>
<proteinExistence type="predicted"/>
<comment type="caution">
    <text evidence="1">The sequence shown here is derived from an EMBL/GenBank/DDBJ whole genome shotgun (WGS) entry which is preliminary data.</text>
</comment>
<dbReference type="AlphaFoldDB" id="A0A0G0PUE8"/>